<keyword evidence="6" id="KW-1185">Reference proteome</keyword>
<dbReference type="PANTHER" id="PTHR24271">
    <property type="entry name" value="KALLIKREIN-RELATED"/>
    <property type="match status" value="1"/>
</dbReference>
<comment type="caution">
    <text evidence="5">The sequence shown here is derived from an EMBL/GenBank/DDBJ whole genome shotgun (WGS) entry which is preliminary data.</text>
</comment>
<evidence type="ECO:0000259" key="4">
    <source>
        <dbReference type="PROSITE" id="PS50240"/>
    </source>
</evidence>
<reference evidence="5" key="1">
    <citation type="submission" date="2020-10" db="EMBL/GenBank/DDBJ databases">
        <title>Chromosome-scale genome assembly of the Allis shad, Alosa alosa.</title>
        <authorList>
            <person name="Margot Z."/>
            <person name="Christophe K."/>
            <person name="Cabau C."/>
            <person name="Louis A."/>
            <person name="Berthelot C."/>
            <person name="Parey E."/>
            <person name="Roest Crollius H."/>
            <person name="Montfort J."/>
            <person name="Robinson-Rechavi M."/>
            <person name="Bucao C."/>
            <person name="Bouchez O."/>
            <person name="Gislard M."/>
            <person name="Lluch J."/>
            <person name="Milhes M."/>
            <person name="Lampietro C."/>
            <person name="Lopez Roques C."/>
            <person name="Donnadieu C."/>
            <person name="Braasch I."/>
            <person name="Desvignes T."/>
            <person name="Postlethwait J."/>
            <person name="Bobe J."/>
            <person name="Guiguen Y."/>
        </authorList>
    </citation>
    <scope>NUCLEOTIDE SEQUENCE</scope>
    <source>
        <strain evidence="5">M-15738</strain>
        <tissue evidence="5">Blood</tissue>
    </source>
</reference>
<accession>A0AAV6G793</accession>
<dbReference type="GO" id="GO:0006508">
    <property type="term" value="P:proteolysis"/>
    <property type="evidence" value="ECO:0007669"/>
    <property type="project" value="InterPro"/>
</dbReference>
<gene>
    <name evidence="5" type="ORF">AALO_G00174720</name>
</gene>
<feature type="chain" id="PRO_5043887902" description="Peptidase S1 domain-containing protein" evidence="3">
    <location>
        <begin position="20"/>
        <end position="285"/>
    </location>
</feature>
<evidence type="ECO:0000313" key="6">
    <source>
        <dbReference type="Proteomes" id="UP000823561"/>
    </source>
</evidence>
<name>A0AAV6G793_9TELE</name>
<dbReference type="SMART" id="SM00020">
    <property type="entry name" value="Tryp_SPc"/>
    <property type="match status" value="1"/>
</dbReference>
<dbReference type="Proteomes" id="UP000823561">
    <property type="component" value="Chromosome 13"/>
</dbReference>
<keyword evidence="1" id="KW-1015">Disulfide bond</keyword>
<dbReference type="EMBL" id="JADWDJ010000013">
    <property type="protein sequence ID" value="KAG5270998.1"/>
    <property type="molecule type" value="Genomic_DNA"/>
</dbReference>
<organism evidence="5 6">
    <name type="scientific">Alosa alosa</name>
    <name type="common">allis shad</name>
    <dbReference type="NCBI Taxonomy" id="278164"/>
    <lineage>
        <taxon>Eukaryota</taxon>
        <taxon>Metazoa</taxon>
        <taxon>Chordata</taxon>
        <taxon>Craniata</taxon>
        <taxon>Vertebrata</taxon>
        <taxon>Euteleostomi</taxon>
        <taxon>Actinopterygii</taxon>
        <taxon>Neopterygii</taxon>
        <taxon>Teleostei</taxon>
        <taxon>Clupei</taxon>
        <taxon>Clupeiformes</taxon>
        <taxon>Clupeoidei</taxon>
        <taxon>Clupeidae</taxon>
        <taxon>Alosa</taxon>
    </lineage>
</organism>
<dbReference type="Pfam" id="PF00089">
    <property type="entry name" value="Trypsin"/>
    <property type="match status" value="1"/>
</dbReference>
<feature type="signal peptide" evidence="3">
    <location>
        <begin position="1"/>
        <end position="19"/>
    </location>
</feature>
<dbReference type="GO" id="GO:0004252">
    <property type="term" value="F:serine-type endopeptidase activity"/>
    <property type="evidence" value="ECO:0007669"/>
    <property type="project" value="InterPro"/>
</dbReference>
<dbReference type="InterPro" id="IPR043504">
    <property type="entry name" value="Peptidase_S1_PA_chymotrypsin"/>
</dbReference>
<sequence length="285" mass="31438">MRLLLLLVSALGFVGVSLGGDCSPFARPWLVSFGHWQSGALLNEWWVLTTYSRSADSEKLVARLGVDDLNGQSDTEQRIPVAEWINHNPYSDFRRSKRSPGNDLALVRLAWPARFTPQVQPIALPTRCPQTGEQCVVSGWGSTAPFQCDTAGASSRKQQCLMQPVLSDVSCQREHRLYSPIPHMFCAGYQHTTKGNCLRDEGSVLVCGGVLQGVNGWGMEGCSGRPETYSRVCHYRSWIDKVMSTYFTTTTTTMPGSPEPTGDPRPSTSTTRTTFWDPTGWGPTV</sequence>
<keyword evidence="3" id="KW-0732">Signal</keyword>
<dbReference type="SUPFAM" id="SSF50494">
    <property type="entry name" value="Trypsin-like serine proteases"/>
    <property type="match status" value="1"/>
</dbReference>
<evidence type="ECO:0000256" key="3">
    <source>
        <dbReference type="SAM" id="SignalP"/>
    </source>
</evidence>
<dbReference type="Gene3D" id="2.40.10.10">
    <property type="entry name" value="Trypsin-like serine proteases"/>
    <property type="match status" value="2"/>
</dbReference>
<proteinExistence type="predicted"/>
<feature type="region of interest" description="Disordered" evidence="2">
    <location>
        <begin position="250"/>
        <end position="285"/>
    </location>
</feature>
<feature type="domain" description="Peptidase S1" evidence="4">
    <location>
        <begin position="17"/>
        <end position="244"/>
    </location>
</feature>
<protein>
    <recommendedName>
        <fullName evidence="4">Peptidase S1 domain-containing protein</fullName>
    </recommendedName>
</protein>
<dbReference type="InterPro" id="IPR001254">
    <property type="entry name" value="Trypsin_dom"/>
</dbReference>
<dbReference type="CDD" id="cd00190">
    <property type="entry name" value="Tryp_SPc"/>
    <property type="match status" value="1"/>
</dbReference>
<dbReference type="GO" id="GO:0030141">
    <property type="term" value="C:secretory granule"/>
    <property type="evidence" value="ECO:0007669"/>
    <property type="project" value="TreeGrafter"/>
</dbReference>
<dbReference type="PANTHER" id="PTHR24271:SF48">
    <property type="entry name" value="KALLIKREIN-14"/>
    <property type="match status" value="1"/>
</dbReference>
<evidence type="ECO:0000256" key="2">
    <source>
        <dbReference type="SAM" id="MobiDB-lite"/>
    </source>
</evidence>
<evidence type="ECO:0000313" key="5">
    <source>
        <dbReference type="EMBL" id="KAG5270998.1"/>
    </source>
</evidence>
<dbReference type="InterPro" id="IPR009003">
    <property type="entry name" value="Peptidase_S1_PA"/>
</dbReference>
<feature type="compositionally biased region" description="Low complexity" evidence="2">
    <location>
        <begin position="264"/>
        <end position="279"/>
    </location>
</feature>
<dbReference type="PROSITE" id="PS50240">
    <property type="entry name" value="TRYPSIN_DOM"/>
    <property type="match status" value="1"/>
</dbReference>
<evidence type="ECO:0000256" key="1">
    <source>
        <dbReference type="ARBA" id="ARBA00023157"/>
    </source>
</evidence>
<dbReference type="AlphaFoldDB" id="A0AAV6G793"/>